<organism evidence="2 3">
    <name type="scientific">Desulforamulus reducens (strain ATCC BAA-1160 / DSM 100696 / MI-1)</name>
    <name type="common">Desulfotomaculum reducens</name>
    <dbReference type="NCBI Taxonomy" id="349161"/>
    <lineage>
        <taxon>Bacteria</taxon>
        <taxon>Bacillati</taxon>
        <taxon>Bacillota</taxon>
        <taxon>Clostridia</taxon>
        <taxon>Eubacteriales</taxon>
        <taxon>Peptococcaceae</taxon>
        <taxon>Desulforamulus</taxon>
    </lineage>
</organism>
<evidence type="ECO:0000313" key="3">
    <source>
        <dbReference type="Proteomes" id="UP000001556"/>
    </source>
</evidence>
<dbReference type="OrthoDB" id="9792542at2"/>
<dbReference type="RefSeq" id="WP_011876693.1">
    <property type="nucleotide sequence ID" value="NC_009253.1"/>
</dbReference>
<accession>A4J1A2</accession>
<dbReference type="SUPFAM" id="SSF50475">
    <property type="entry name" value="FMN-binding split barrel"/>
    <property type="match status" value="1"/>
</dbReference>
<dbReference type="InterPro" id="IPR012349">
    <property type="entry name" value="Split_barrel_FMN-bd"/>
</dbReference>
<dbReference type="eggNOG" id="COG5015">
    <property type="taxonomic scope" value="Bacteria"/>
</dbReference>
<dbReference type="PANTHER" id="PTHR34818">
    <property type="entry name" value="PROTEIN BLI-3"/>
    <property type="match status" value="1"/>
</dbReference>
<evidence type="ECO:0000259" key="1">
    <source>
        <dbReference type="Pfam" id="PF01243"/>
    </source>
</evidence>
<dbReference type="Gene3D" id="2.30.110.10">
    <property type="entry name" value="Electron Transport, Fmn-binding Protein, Chain A"/>
    <property type="match status" value="1"/>
</dbReference>
<dbReference type="AlphaFoldDB" id="A4J1A2"/>
<name>A4J1A2_DESRM</name>
<keyword evidence="3" id="KW-1185">Reference proteome</keyword>
<dbReference type="InterPro" id="IPR011576">
    <property type="entry name" value="Pyridox_Oxase_N"/>
</dbReference>
<dbReference type="Pfam" id="PF01243">
    <property type="entry name" value="PNPOx_N"/>
    <property type="match status" value="1"/>
</dbReference>
<dbReference type="EMBL" id="CP000612">
    <property type="protein sequence ID" value="ABO48855.1"/>
    <property type="molecule type" value="Genomic_DNA"/>
</dbReference>
<evidence type="ECO:0000313" key="2">
    <source>
        <dbReference type="EMBL" id="ABO48855.1"/>
    </source>
</evidence>
<sequence>MQEVVRFLNENSTGFLATAEEGKPKVRPFQFMLEDDGKLYFCTANTKDVFKQLKVNPFVEFSASTPQFAWIRLSGEVKFSNDLGIKEKILERSALVKSIYQTADNPVFEAFYIEHGTAVIADFSGQPPKVVEF</sequence>
<proteinExistence type="predicted"/>
<feature type="domain" description="Pyridoxamine 5'-phosphate oxidase N-terminal" evidence="1">
    <location>
        <begin position="2"/>
        <end position="91"/>
    </location>
</feature>
<protein>
    <submittedName>
        <fullName evidence="2">Pyridoxamine 5'-phosphate oxidase-related, FMN-binding protein</fullName>
    </submittedName>
</protein>
<dbReference type="PANTHER" id="PTHR34818:SF1">
    <property type="entry name" value="PROTEIN BLI-3"/>
    <property type="match status" value="1"/>
</dbReference>
<dbReference type="KEGG" id="drm:Dred_0307"/>
<dbReference type="InterPro" id="IPR052917">
    <property type="entry name" value="Stress-Dev_Protein"/>
</dbReference>
<dbReference type="Proteomes" id="UP000001556">
    <property type="component" value="Chromosome"/>
</dbReference>
<reference evidence="2 3" key="1">
    <citation type="submission" date="2007-03" db="EMBL/GenBank/DDBJ databases">
        <title>Complete sequence of Desulfotomaculum reducens MI-1.</title>
        <authorList>
            <consortium name="US DOE Joint Genome Institute"/>
            <person name="Copeland A."/>
            <person name="Lucas S."/>
            <person name="Lapidus A."/>
            <person name="Barry K."/>
            <person name="Detter J.C."/>
            <person name="Glavina del Rio T."/>
            <person name="Hammon N."/>
            <person name="Israni S."/>
            <person name="Dalin E."/>
            <person name="Tice H."/>
            <person name="Pitluck S."/>
            <person name="Sims D."/>
            <person name="Brettin T."/>
            <person name="Bruce D."/>
            <person name="Han C."/>
            <person name="Tapia R."/>
            <person name="Schmutz J."/>
            <person name="Larimer F."/>
            <person name="Land M."/>
            <person name="Hauser L."/>
            <person name="Kyrpides N."/>
            <person name="Kim E."/>
            <person name="Tebo B.M."/>
            <person name="Richardson P."/>
        </authorList>
    </citation>
    <scope>NUCLEOTIDE SEQUENCE [LARGE SCALE GENOMIC DNA]</scope>
    <source>
        <strain evidence="2 3">MI-1</strain>
    </source>
</reference>
<gene>
    <name evidence="2" type="ordered locus">Dred_0307</name>
</gene>
<dbReference type="HOGENOM" id="CLU_137964_2_0_9"/>